<proteinExistence type="predicted"/>
<dbReference type="AlphaFoldDB" id="A0AAJ2S2K3"/>
<evidence type="ECO:0000313" key="4">
    <source>
        <dbReference type="Proteomes" id="UP001276761"/>
    </source>
</evidence>
<reference evidence="3" key="1">
    <citation type="submission" date="2023-11" db="EMBL/GenBank/DDBJ databases">
        <title>MicrobeMod: A computational toolkit for identifying prokaryotic methylation and restriction-modification with nanopore sequencing.</title>
        <authorList>
            <person name="Crits-Christoph A."/>
            <person name="Kang S.C."/>
            <person name="Lee H."/>
            <person name="Ostrov N."/>
        </authorList>
    </citation>
    <scope>NUCLEOTIDE SEQUENCE</scope>
    <source>
        <strain evidence="3">ATCC BAA-953</strain>
    </source>
</reference>
<evidence type="ECO:0000313" key="3">
    <source>
        <dbReference type="EMBL" id="MDX5979642.1"/>
    </source>
</evidence>
<keyword evidence="1" id="KW-0175">Coiled coil</keyword>
<dbReference type="RefSeq" id="WP_198350044.1">
    <property type="nucleotide sequence ID" value="NZ_JABASV010000012.1"/>
</dbReference>
<protein>
    <submittedName>
        <fullName evidence="3">Uncharacterized protein</fullName>
    </submittedName>
</protein>
<dbReference type="Proteomes" id="UP001276761">
    <property type="component" value="Unassembled WGS sequence"/>
</dbReference>
<gene>
    <name evidence="3" type="ORF">SIL78_19005</name>
</gene>
<evidence type="ECO:0000256" key="1">
    <source>
        <dbReference type="SAM" id="Coils"/>
    </source>
</evidence>
<comment type="caution">
    <text evidence="3">The sequence shown here is derived from an EMBL/GenBank/DDBJ whole genome shotgun (WGS) entry which is preliminary data.</text>
</comment>
<name>A0AAJ2S2K3_9GAMM</name>
<feature type="compositionally biased region" description="Basic and acidic residues" evidence="2">
    <location>
        <begin position="73"/>
        <end position="84"/>
    </location>
</feature>
<dbReference type="GeneID" id="303167630"/>
<evidence type="ECO:0000256" key="2">
    <source>
        <dbReference type="SAM" id="MobiDB-lite"/>
    </source>
</evidence>
<accession>A0AAJ2S2K3</accession>
<sequence>MAGETHILQLESADSAALARQAEAAERQAEALESLAETAVAAVENLTAIATQFQRWNDIASDRDRGVYMNPNMKEDRYKDHSESVSRAAFDVSMEETNKVEAVKSRMRNPVDWSI</sequence>
<feature type="coiled-coil region" evidence="1">
    <location>
        <begin position="8"/>
        <end position="42"/>
    </location>
</feature>
<dbReference type="EMBL" id="JAWXXT010000002">
    <property type="protein sequence ID" value="MDX5979642.1"/>
    <property type="molecule type" value="Genomic_DNA"/>
</dbReference>
<feature type="region of interest" description="Disordered" evidence="2">
    <location>
        <begin position="64"/>
        <end position="84"/>
    </location>
</feature>
<organism evidence="3 4">
    <name type="scientific">Vreelandella alkaliphila</name>
    <dbReference type="NCBI Taxonomy" id="272774"/>
    <lineage>
        <taxon>Bacteria</taxon>
        <taxon>Pseudomonadati</taxon>
        <taxon>Pseudomonadota</taxon>
        <taxon>Gammaproteobacteria</taxon>
        <taxon>Oceanospirillales</taxon>
        <taxon>Halomonadaceae</taxon>
        <taxon>Vreelandella</taxon>
    </lineage>
</organism>